<feature type="compositionally biased region" description="Polar residues" evidence="1">
    <location>
        <begin position="13"/>
        <end position="42"/>
    </location>
</feature>
<gene>
    <name evidence="2" type="ORF">D915_005626</name>
</gene>
<comment type="caution">
    <text evidence="2">The sequence shown here is derived from an EMBL/GenBank/DDBJ whole genome shotgun (WGS) entry which is preliminary data.</text>
</comment>
<organism evidence="2 3">
    <name type="scientific">Fasciola hepatica</name>
    <name type="common">Liver fluke</name>
    <dbReference type="NCBI Taxonomy" id="6192"/>
    <lineage>
        <taxon>Eukaryota</taxon>
        <taxon>Metazoa</taxon>
        <taxon>Spiralia</taxon>
        <taxon>Lophotrochozoa</taxon>
        <taxon>Platyhelminthes</taxon>
        <taxon>Trematoda</taxon>
        <taxon>Digenea</taxon>
        <taxon>Plagiorchiida</taxon>
        <taxon>Echinostomata</taxon>
        <taxon>Echinostomatoidea</taxon>
        <taxon>Fasciolidae</taxon>
        <taxon>Fasciola</taxon>
    </lineage>
</organism>
<keyword evidence="3" id="KW-1185">Reference proteome</keyword>
<dbReference type="AlphaFoldDB" id="A0A4E0RSC9"/>
<name>A0A4E0RSC9_FASHE</name>
<feature type="compositionally biased region" description="Polar residues" evidence="1">
    <location>
        <begin position="60"/>
        <end position="87"/>
    </location>
</feature>
<proteinExistence type="predicted"/>
<sequence>MPERPRNIGVVDQAQQQPQLITTSSNTIAKPPETTASNSLTLLQRAPTPNGLMPTASRGKLSSSDSQVSTNRTPHGVKDNQTPTPTLKVTHDDRSVRPSMVTVSTTTTTTPTTPNVIVRSVPVSRRIEGFSMIPRPQNIVQQPVSHPVRGKS</sequence>
<dbReference type="EMBL" id="JXXN02002165">
    <property type="protein sequence ID" value="THD23407.1"/>
    <property type="molecule type" value="Genomic_DNA"/>
</dbReference>
<accession>A0A4E0RSC9</accession>
<feature type="compositionally biased region" description="Low complexity" evidence="1">
    <location>
        <begin position="97"/>
        <end position="114"/>
    </location>
</feature>
<feature type="region of interest" description="Disordered" evidence="1">
    <location>
        <begin position="1"/>
        <end position="114"/>
    </location>
</feature>
<evidence type="ECO:0000256" key="1">
    <source>
        <dbReference type="SAM" id="MobiDB-lite"/>
    </source>
</evidence>
<evidence type="ECO:0000313" key="3">
    <source>
        <dbReference type="Proteomes" id="UP000230066"/>
    </source>
</evidence>
<dbReference type="Proteomes" id="UP000230066">
    <property type="component" value="Unassembled WGS sequence"/>
</dbReference>
<evidence type="ECO:0000313" key="2">
    <source>
        <dbReference type="EMBL" id="THD23407.1"/>
    </source>
</evidence>
<reference evidence="2" key="1">
    <citation type="submission" date="2019-03" db="EMBL/GenBank/DDBJ databases">
        <title>Improved annotation for the trematode Fasciola hepatica.</title>
        <authorList>
            <person name="Choi Y.-J."/>
            <person name="Martin J."/>
            <person name="Mitreva M."/>
        </authorList>
    </citation>
    <scope>NUCLEOTIDE SEQUENCE [LARGE SCALE GENOMIC DNA]</scope>
</reference>
<protein>
    <submittedName>
        <fullName evidence="2">Uncharacterized protein</fullName>
    </submittedName>
</protein>